<keyword evidence="2" id="KW-0479">Metal-binding</keyword>
<dbReference type="GO" id="GO:0020037">
    <property type="term" value="F:heme binding"/>
    <property type="evidence" value="ECO:0007669"/>
    <property type="project" value="InterPro"/>
</dbReference>
<dbReference type="AlphaFoldDB" id="A0A7V5RQJ9"/>
<feature type="domain" description="Cytochrome c" evidence="5">
    <location>
        <begin position="36"/>
        <end position="104"/>
    </location>
</feature>
<dbReference type="Gene3D" id="1.10.760.10">
    <property type="entry name" value="Cytochrome c-like domain"/>
    <property type="match status" value="1"/>
</dbReference>
<dbReference type="Proteomes" id="UP000885771">
    <property type="component" value="Unassembled WGS sequence"/>
</dbReference>
<evidence type="ECO:0000256" key="2">
    <source>
        <dbReference type="ARBA" id="ARBA00022723"/>
    </source>
</evidence>
<evidence type="ECO:0000313" key="6">
    <source>
        <dbReference type="EMBL" id="HHM02295.1"/>
    </source>
</evidence>
<dbReference type="EMBL" id="DRLI01000177">
    <property type="protein sequence ID" value="HHM02295.1"/>
    <property type="molecule type" value="Genomic_DNA"/>
</dbReference>
<keyword evidence="1" id="KW-0349">Heme</keyword>
<dbReference type="Pfam" id="PF13442">
    <property type="entry name" value="Cytochrome_CBB3"/>
    <property type="match status" value="1"/>
</dbReference>
<accession>A0A7V5RQJ9</accession>
<protein>
    <submittedName>
        <fullName evidence="6">Cytochrome c</fullName>
    </submittedName>
</protein>
<keyword evidence="4" id="KW-0812">Transmembrane</keyword>
<keyword evidence="4" id="KW-0472">Membrane</keyword>
<dbReference type="SUPFAM" id="SSF46626">
    <property type="entry name" value="Cytochrome c"/>
    <property type="match status" value="1"/>
</dbReference>
<dbReference type="GO" id="GO:0009055">
    <property type="term" value="F:electron transfer activity"/>
    <property type="evidence" value="ECO:0007669"/>
    <property type="project" value="InterPro"/>
</dbReference>
<reference evidence="6" key="1">
    <citation type="journal article" date="2020" name="mSystems">
        <title>Genome- and Community-Level Interaction Insights into Carbon Utilization and Element Cycling Functions of Hydrothermarchaeota in Hydrothermal Sediment.</title>
        <authorList>
            <person name="Zhou Z."/>
            <person name="Liu Y."/>
            <person name="Xu W."/>
            <person name="Pan J."/>
            <person name="Luo Z.H."/>
            <person name="Li M."/>
        </authorList>
    </citation>
    <scope>NUCLEOTIDE SEQUENCE [LARGE SCALE GENOMIC DNA]</scope>
    <source>
        <strain evidence="6">HyVt-460</strain>
    </source>
</reference>
<evidence type="ECO:0000256" key="1">
    <source>
        <dbReference type="ARBA" id="ARBA00022617"/>
    </source>
</evidence>
<dbReference type="GO" id="GO:0046872">
    <property type="term" value="F:metal ion binding"/>
    <property type="evidence" value="ECO:0007669"/>
    <property type="project" value="UniProtKB-KW"/>
</dbReference>
<dbReference type="InterPro" id="IPR009056">
    <property type="entry name" value="Cyt_c-like_dom"/>
</dbReference>
<gene>
    <name evidence="6" type="ORF">ENJ15_04725</name>
</gene>
<proteinExistence type="predicted"/>
<keyword evidence="4" id="KW-1133">Transmembrane helix</keyword>
<comment type="caution">
    <text evidence="6">The sequence shown here is derived from an EMBL/GenBank/DDBJ whole genome shotgun (WGS) entry which is preliminary data.</text>
</comment>
<organism evidence="6">
    <name type="scientific">Caldithrix abyssi</name>
    <dbReference type="NCBI Taxonomy" id="187145"/>
    <lineage>
        <taxon>Bacteria</taxon>
        <taxon>Pseudomonadati</taxon>
        <taxon>Calditrichota</taxon>
        <taxon>Calditrichia</taxon>
        <taxon>Calditrichales</taxon>
        <taxon>Calditrichaceae</taxon>
        <taxon>Caldithrix</taxon>
    </lineage>
</organism>
<evidence type="ECO:0000256" key="3">
    <source>
        <dbReference type="ARBA" id="ARBA00023004"/>
    </source>
</evidence>
<feature type="transmembrane region" description="Helical" evidence="4">
    <location>
        <begin position="7"/>
        <end position="26"/>
    </location>
</feature>
<evidence type="ECO:0000259" key="5">
    <source>
        <dbReference type="Pfam" id="PF13442"/>
    </source>
</evidence>
<evidence type="ECO:0000256" key="4">
    <source>
        <dbReference type="SAM" id="Phobius"/>
    </source>
</evidence>
<keyword evidence="3" id="KW-0408">Iron</keyword>
<name>A0A7V5RQJ9_CALAY</name>
<dbReference type="InterPro" id="IPR036909">
    <property type="entry name" value="Cyt_c-like_dom_sf"/>
</dbReference>
<sequence>MRKLTKWLPFAVILATAAGSSLYLFFGGGNGYYRPQTKDPAVIYRQACMECHGRSGEGKGVLYPAFDKYMDEEDVQREIREGNWRMPAFRYIRGDTLAILARYVADHGYLKHKK</sequence>